<feature type="chain" id="PRO_5045468192" evidence="1">
    <location>
        <begin position="24"/>
        <end position="161"/>
    </location>
</feature>
<gene>
    <name evidence="3" type="primary">LOC128202281</name>
</gene>
<sequence length="161" mass="17780">MANKNYIYKYSIVVLLVCSLTAGDECVTYSFEDGLNDFAWDHPTCHGINNWTLGWYNTISIERPHPASNTFVTPAIASLPTVNCISTRPLEVAIDGTVELNIYLERANIFEVEVIIQDNTAIGGSNYSSVLNAFSPGWSSIRLTLTESCHSCSQGYDQSND</sequence>
<reference evidence="3" key="1">
    <citation type="submission" date="2025-08" db="UniProtKB">
        <authorList>
            <consortium name="RefSeq"/>
        </authorList>
    </citation>
    <scope>IDENTIFICATION</scope>
    <source>
        <tissue evidence="3">Whole larvae</tissue>
    </source>
</reference>
<evidence type="ECO:0000256" key="1">
    <source>
        <dbReference type="SAM" id="SignalP"/>
    </source>
</evidence>
<dbReference type="Proteomes" id="UP001652740">
    <property type="component" value="Unplaced"/>
</dbReference>
<dbReference type="RefSeq" id="XP_052758003.1">
    <property type="nucleotide sequence ID" value="XM_052902043.1"/>
</dbReference>
<protein>
    <submittedName>
        <fullName evidence="3">Uncharacterized protein LOC128202281</fullName>
    </submittedName>
</protein>
<keyword evidence="1" id="KW-0732">Signal</keyword>
<proteinExistence type="predicted"/>
<evidence type="ECO:0000313" key="2">
    <source>
        <dbReference type="Proteomes" id="UP001652740"/>
    </source>
</evidence>
<accession>A0ABM3N3G0</accession>
<organism evidence="2 3">
    <name type="scientific">Galleria mellonella</name>
    <name type="common">Greater wax moth</name>
    <dbReference type="NCBI Taxonomy" id="7137"/>
    <lineage>
        <taxon>Eukaryota</taxon>
        <taxon>Metazoa</taxon>
        <taxon>Ecdysozoa</taxon>
        <taxon>Arthropoda</taxon>
        <taxon>Hexapoda</taxon>
        <taxon>Insecta</taxon>
        <taxon>Pterygota</taxon>
        <taxon>Neoptera</taxon>
        <taxon>Endopterygota</taxon>
        <taxon>Lepidoptera</taxon>
        <taxon>Glossata</taxon>
        <taxon>Ditrysia</taxon>
        <taxon>Pyraloidea</taxon>
        <taxon>Pyralidae</taxon>
        <taxon>Galleriinae</taxon>
        <taxon>Galleria</taxon>
    </lineage>
</organism>
<keyword evidence="2" id="KW-1185">Reference proteome</keyword>
<feature type="signal peptide" evidence="1">
    <location>
        <begin position="1"/>
        <end position="23"/>
    </location>
</feature>
<name>A0ABM3N3G0_GALME</name>
<evidence type="ECO:0000313" key="3">
    <source>
        <dbReference type="RefSeq" id="XP_052758003.1"/>
    </source>
</evidence>
<dbReference type="GeneID" id="128202281"/>